<protein>
    <recommendedName>
        <fullName evidence="8">5-hydroxyisourate hydrolase</fullName>
        <shortName evidence="8">HIU hydrolase</shortName>
        <shortName evidence="8">HIUHase</shortName>
        <ecNumber evidence="8">3.5.2.17</ecNumber>
    </recommendedName>
</protein>
<dbReference type="AlphaFoldDB" id="A0AAF0YGB2"/>
<dbReference type="GeneID" id="87812531"/>
<dbReference type="PROSITE" id="PS00768">
    <property type="entry name" value="TRANSTHYRETIN_1"/>
    <property type="match status" value="1"/>
</dbReference>
<dbReference type="PANTHER" id="PTHR10395">
    <property type="entry name" value="URICASE AND TRANSTHYRETIN-RELATED"/>
    <property type="match status" value="1"/>
</dbReference>
<evidence type="ECO:0000256" key="3">
    <source>
        <dbReference type="ARBA" id="ARBA00009850"/>
    </source>
</evidence>
<accession>A0AAF0YGB2</accession>
<comment type="similarity">
    <text evidence="3 8">Belongs to the transthyretin family. 5-hydroxyisourate hydrolase subfamily.</text>
</comment>
<dbReference type="EMBL" id="CP086720">
    <property type="protein sequence ID" value="WOO85882.1"/>
    <property type="molecule type" value="Genomic_DNA"/>
</dbReference>
<feature type="domain" description="Transthyretin/hydroxyisourate hydrolase" evidence="9">
    <location>
        <begin position="7"/>
        <end position="126"/>
    </location>
</feature>
<dbReference type="InterPro" id="IPR023416">
    <property type="entry name" value="Transthyretin/HIU_hydrolase_d"/>
</dbReference>
<dbReference type="EC" id="3.5.2.17" evidence="8"/>
<evidence type="ECO:0000256" key="4">
    <source>
        <dbReference type="ARBA" id="ARBA00011881"/>
    </source>
</evidence>
<feature type="binding site" evidence="7">
    <location>
        <position position="124"/>
    </location>
    <ligand>
        <name>substrate</name>
    </ligand>
</feature>
<evidence type="ECO:0000256" key="8">
    <source>
        <dbReference type="RuleBase" id="RU361270"/>
    </source>
</evidence>
<dbReference type="InterPro" id="IPR014306">
    <property type="entry name" value="Hydroxyisourate_hydrolase"/>
</dbReference>
<comment type="function">
    <text evidence="2">Catalyzes the hydrolysis of 5-hydroxyisourate (HIU) to 2-oxo-4-hydroxy-4-carboxy-5-ureidoimidazoline (OHCU).</text>
</comment>
<reference evidence="10" key="1">
    <citation type="submission" date="2023-10" db="EMBL/GenBank/DDBJ databases">
        <authorList>
            <person name="Noh H."/>
        </authorList>
    </citation>
    <scope>NUCLEOTIDE SEQUENCE</scope>
    <source>
        <strain evidence="10">DUCC4014</strain>
    </source>
</reference>
<evidence type="ECO:0000259" key="9">
    <source>
        <dbReference type="Pfam" id="PF00576"/>
    </source>
</evidence>
<name>A0AAF0YGB2_9TREE</name>
<dbReference type="Proteomes" id="UP000827549">
    <property type="component" value="Chromosome 7"/>
</dbReference>
<dbReference type="InterPro" id="IPR023419">
    <property type="entry name" value="Transthyretin_CS"/>
</dbReference>
<evidence type="ECO:0000256" key="6">
    <source>
        <dbReference type="ARBA" id="ARBA00022801"/>
    </source>
</evidence>
<evidence type="ECO:0000313" key="11">
    <source>
        <dbReference type="Proteomes" id="UP000827549"/>
    </source>
</evidence>
<dbReference type="GO" id="GO:0006144">
    <property type="term" value="P:purine nucleobase metabolic process"/>
    <property type="evidence" value="ECO:0007669"/>
    <property type="project" value="UniProtKB-KW"/>
</dbReference>
<sequence length="127" mass="13974">MAKSSPITCHVLDASIGKPAQGVAVRLSSLSELNSPHALANGVTDADGRCSTLLDGSTRLNPGLYRMTFLTQEYFIARGVETFYPVVEQLTLLLALFQITFNYVDPTQHYHVPLLMSPFSYTTYRGS</sequence>
<dbReference type="CDD" id="cd05822">
    <property type="entry name" value="TLP_HIUase"/>
    <property type="match status" value="1"/>
</dbReference>
<feature type="binding site" evidence="7">
    <location>
        <position position="10"/>
    </location>
    <ligand>
        <name>substrate</name>
    </ligand>
</feature>
<dbReference type="RefSeq" id="XP_062631908.1">
    <property type="nucleotide sequence ID" value="XM_062775924.1"/>
</dbReference>
<keyword evidence="11" id="KW-1185">Reference proteome</keyword>
<evidence type="ECO:0000256" key="2">
    <source>
        <dbReference type="ARBA" id="ARBA00002704"/>
    </source>
</evidence>
<dbReference type="GO" id="GO:0033971">
    <property type="term" value="F:hydroxyisourate hydrolase activity"/>
    <property type="evidence" value="ECO:0007669"/>
    <property type="project" value="UniProtKB-EC"/>
</dbReference>
<comment type="catalytic activity">
    <reaction evidence="1 8">
        <text>5-hydroxyisourate + H2O = 5-hydroxy-2-oxo-4-ureido-2,5-dihydro-1H-imidazole-5-carboxylate + H(+)</text>
        <dbReference type="Rhea" id="RHEA:23736"/>
        <dbReference type="ChEBI" id="CHEBI:15377"/>
        <dbReference type="ChEBI" id="CHEBI:15378"/>
        <dbReference type="ChEBI" id="CHEBI:18072"/>
        <dbReference type="ChEBI" id="CHEBI:58639"/>
        <dbReference type="EC" id="3.5.2.17"/>
    </reaction>
</comment>
<evidence type="ECO:0000256" key="7">
    <source>
        <dbReference type="PIRSR" id="PIRSR600895-51"/>
    </source>
</evidence>
<dbReference type="InterPro" id="IPR000895">
    <property type="entry name" value="Transthyretin/HIU_hydrolase"/>
</dbReference>
<dbReference type="PROSITE" id="PS00769">
    <property type="entry name" value="TRANSTHYRETIN_2"/>
    <property type="match status" value="1"/>
</dbReference>
<dbReference type="InterPro" id="IPR023418">
    <property type="entry name" value="Thyroxine_BS"/>
</dbReference>
<dbReference type="SUPFAM" id="SSF49472">
    <property type="entry name" value="Transthyretin (synonym: prealbumin)"/>
    <property type="match status" value="1"/>
</dbReference>
<feature type="binding site" evidence="7">
    <location>
        <position position="49"/>
    </location>
    <ligand>
        <name>substrate</name>
    </ligand>
</feature>
<organism evidence="10 11">
    <name type="scientific">Vanrija pseudolonga</name>
    <dbReference type="NCBI Taxonomy" id="143232"/>
    <lineage>
        <taxon>Eukaryota</taxon>
        <taxon>Fungi</taxon>
        <taxon>Dikarya</taxon>
        <taxon>Basidiomycota</taxon>
        <taxon>Agaricomycotina</taxon>
        <taxon>Tremellomycetes</taxon>
        <taxon>Trichosporonales</taxon>
        <taxon>Trichosporonaceae</taxon>
        <taxon>Vanrija</taxon>
    </lineage>
</organism>
<dbReference type="PRINTS" id="PR00189">
    <property type="entry name" value="TRNSTHYRETIN"/>
</dbReference>
<evidence type="ECO:0000256" key="5">
    <source>
        <dbReference type="ARBA" id="ARBA00022631"/>
    </source>
</evidence>
<dbReference type="InterPro" id="IPR036817">
    <property type="entry name" value="Transthyretin/HIU_hydrolase_sf"/>
</dbReference>
<gene>
    <name evidence="10" type="primary">Urah</name>
    <name evidence="10" type="ORF">LOC62_07G009368</name>
</gene>
<evidence type="ECO:0000313" key="10">
    <source>
        <dbReference type="EMBL" id="WOO85882.1"/>
    </source>
</evidence>
<comment type="subunit">
    <text evidence="4 8">Homotetramer.</text>
</comment>
<proteinExistence type="inferred from homology"/>
<evidence type="ECO:0000256" key="1">
    <source>
        <dbReference type="ARBA" id="ARBA00001043"/>
    </source>
</evidence>
<dbReference type="Pfam" id="PF00576">
    <property type="entry name" value="Transthyretin"/>
    <property type="match status" value="1"/>
</dbReference>
<keyword evidence="6 8" id="KW-0378">Hydrolase</keyword>
<dbReference type="PANTHER" id="PTHR10395:SF7">
    <property type="entry name" value="5-HYDROXYISOURATE HYDROLASE"/>
    <property type="match status" value="1"/>
</dbReference>
<keyword evidence="5 8" id="KW-0659">Purine metabolism</keyword>
<dbReference type="Gene3D" id="2.60.40.180">
    <property type="entry name" value="Transthyretin/hydroxyisourate hydrolase domain"/>
    <property type="match status" value="1"/>
</dbReference>
<dbReference type="NCBIfam" id="TIGR02962">
    <property type="entry name" value="hdxy_isourate"/>
    <property type="match status" value="1"/>
</dbReference>